<feature type="transmembrane region" description="Helical" evidence="5">
    <location>
        <begin position="92"/>
        <end position="111"/>
    </location>
</feature>
<accession>A0ABQ4PLS7</accession>
<evidence type="ECO:0000256" key="1">
    <source>
        <dbReference type="ARBA" id="ARBA00004141"/>
    </source>
</evidence>
<keyword evidence="3 5" id="KW-1133">Transmembrane helix</keyword>
<evidence type="ECO:0000256" key="2">
    <source>
        <dbReference type="ARBA" id="ARBA00022692"/>
    </source>
</evidence>
<evidence type="ECO:0000313" key="7">
    <source>
        <dbReference type="EMBL" id="GIU49100.1"/>
    </source>
</evidence>
<feature type="domain" description="Peptidase S54 rhomboid" evidence="6">
    <location>
        <begin position="51"/>
        <end position="193"/>
    </location>
</feature>
<evidence type="ECO:0000256" key="5">
    <source>
        <dbReference type="SAM" id="Phobius"/>
    </source>
</evidence>
<dbReference type="EMBL" id="BPEY01000065">
    <property type="protein sequence ID" value="GIU49100.1"/>
    <property type="molecule type" value="Genomic_DNA"/>
</dbReference>
<keyword evidence="8" id="KW-1185">Reference proteome</keyword>
<reference evidence="7" key="1">
    <citation type="submission" date="2021-05" db="EMBL/GenBank/DDBJ databases">
        <title>Molecular characterization for Shewanella algae harboring chromosomal blaOXA-55-like strains isolated from clinical and environment sample.</title>
        <authorList>
            <person name="Ohama Y."/>
            <person name="Aoki K."/>
            <person name="Harada S."/>
            <person name="Moriya K."/>
            <person name="Ishii Y."/>
            <person name="Tateda K."/>
        </authorList>
    </citation>
    <scope>NUCLEOTIDE SEQUENCE</scope>
    <source>
        <strain evidence="7">JCM 11563</strain>
    </source>
</reference>
<dbReference type="InterPro" id="IPR050925">
    <property type="entry name" value="Rhomboid_protease_S54"/>
</dbReference>
<name>A0ABQ4PLS7_9GAMM</name>
<dbReference type="InterPro" id="IPR023826">
    <property type="entry name" value="Rhom-like_SP_proteobac"/>
</dbReference>
<comment type="caution">
    <text evidence="7">The sequence shown here is derived from an EMBL/GenBank/DDBJ whole genome shotgun (WGS) entry which is preliminary data.</text>
</comment>
<evidence type="ECO:0000259" key="6">
    <source>
        <dbReference type="Pfam" id="PF01694"/>
    </source>
</evidence>
<keyword evidence="4 5" id="KW-0472">Membrane</keyword>
<protein>
    <submittedName>
        <fullName evidence="7">Rhombosortase</fullName>
    </submittedName>
</protein>
<dbReference type="PANTHER" id="PTHR43731:SF16">
    <property type="entry name" value="RHOMBOSORTASE"/>
    <property type="match status" value="1"/>
</dbReference>
<dbReference type="Proteomes" id="UP000887104">
    <property type="component" value="Unassembled WGS sequence"/>
</dbReference>
<feature type="transmembrane region" description="Helical" evidence="5">
    <location>
        <begin position="20"/>
        <end position="37"/>
    </location>
</feature>
<dbReference type="PANTHER" id="PTHR43731">
    <property type="entry name" value="RHOMBOID PROTEASE"/>
    <property type="match status" value="1"/>
</dbReference>
<dbReference type="NCBIfam" id="TIGR03902">
    <property type="entry name" value="rhom_GG_sort"/>
    <property type="match status" value="1"/>
</dbReference>
<dbReference type="SUPFAM" id="SSF144091">
    <property type="entry name" value="Rhomboid-like"/>
    <property type="match status" value="1"/>
</dbReference>
<feature type="transmembrane region" description="Helical" evidence="5">
    <location>
        <begin position="117"/>
        <end position="136"/>
    </location>
</feature>
<evidence type="ECO:0000256" key="4">
    <source>
        <dbReference type="ARBA" id="ARBA00023136"/>
    </source>
</evidence>
<dbReference type="InterPro" id="IPR022764">
    <property type="entry name" value="Peptidase_S54_rhomboid_dom"/>
</dbReference>
<dbReference type="RefSeq" id="WP_220782167.1">
    <property type="nucleotide sequence ID" value="NZ_BPEY01000065.1"/>
</dbReference>
<sequence>MLALIKPNGKSHLSLNSPYLVAFICSLLCTALFAFGLDNELSYQRYLILESQWWRLLTGNLLHTNLWHLVMNLTGLWVIIALHEQHYRATKLSVLFIILCLLQGIGLLAFYPELVGYVGLSGMLHGLFAYGAVFDIRQGYKSGYLLLLGVILKVAYEQYYGASAEVTALIDARVATEAHLIGLMCGLTCAGIVLVYLASRAK</sequence>
<dbReference type="InterPro" id="IPR035952">
    <property type="entry name" value="Rhomboid-like_sf"/>
</dbReference>
<dbReference type="Pfam" id="PF01694">
    <property type="entry name" value="Rhomboid"/>
    <property type="match status" value="1"/>
</dbReference>
<evidence type="ECO:0000256" key="3">
    <source>
        <dbReference type="ARBA" id="ARBA00022989"/>
    </source>
</evidence>
<feature type="transmembrane region" description="Helical" evidence="5">
    <location>
        <begin position="143"/>
        <end position="160"/>
    </location>
</feature>
<feature type="transmembrane region" description="Helical" evidence="5">
    <location>
        <begin position="57"/>
        <end position="80"/>
    </location>
</feature>
<evidence type="ECO:0000313" key="8">
    <source>
        <dbReference type="Proteomes" id="UP000887104"/>
    </source>
</evidence>
<comment type="subcellular location">
    <subcellularLocation>
        <location evidence="1">Membrane</location>
        <topology evidence="1">Multi-pass membrane protein</topology>
    </subcellularLocation>
</comment>
<gene>
    <name evidence="7" type="ORF">TUM4438_31980</name>
</gene>
<feature type="transmembrane region" description="Helical" evidence="5">
    <location>
        <begin position="180"/>
        <end position="198"/>
    </location>
</feature>
<organism evidence="7 8">
    <name type="scientific">Shewanella sairae</name>
    <dbReference type="NCBI Taxonomy" id="190310"/>
    <lineage>
        <taxon>Bacteria</taxon>
        <taxon>Pseudomonadati</taxon>
        <taxon>Pseudomonadota</taxon>
        <taxon>Gammaproteobacteria</taxon>
        <taxon>Alteromonadales</taxon>
        <taxon>Shewanellaceae</taxon>
        <taxon>Shewanella</taxon>
    </lineage>
</organism>
<dbReference type="Gene3D" id="1.20.1540.10">
    <property type="entry name" value="Rhomboid-like"/>
    <property type="match status" value="1"/>
</dbReference>
<proteinExistence type="predicted"/>
<keyword evidence="2 5" id="KW-0812">Transmembrane</keyword>